<comment type="caution">
    <text evidence="2">The sequence shown here is derived from an EMBL/GenBank/DDBJ whole genome shotgun (WGS) entry which is preliminary data.</text>
</comment>
<proteinExistence type="predicted"/>
<dbReference type="AlphaFoldDB" id="A0AAD6USK6"/>
<keyword evidence="3" id="KW-1185">Reference proteome</keyword>
<evidence type="ECO:0000313" key="2">
    <source>
        <dbReference type="EMBL" id="KAJ7191423.1"/>
    </source>
</evidence>
<evidence type="ECO:0000313" key="3">
    <source>
        <dbReference type="Proteomes" id="UP001219525"/>
    </source>
</evidence>
<gene>
    <name evidence="2" type="ORF">GGX14DRAFT_407212</name>
</gene>
<reference evidence="2" key="1">
    <citation type="submission" date="2023-03" db="EMBL/GenBank/DDBJ databases">
        <title>Massive genome expansion in bonnet fungi (Mycena s.s.) driven by repeated elements and novel gene families across ecological guilds.</title>
        <authorList>
            <consortium name="Lawrence Berkeley National Laboratory"/>
            <person name="Harder C.B."/>
            <person name="Miyauchi S."/>
            <person name="Viragh M."/>
            <person name="Kuo A."/>
            <person name="Thoen E."/>
            <person name="Andreopoulos B."/>
            <person name="Lu D."/>
            <person name="Skrede I."/>
            <person name="Drula E."/>
            <person name="Henrissat B."/>
            <person name="Morin E."/>
            <person name="Kohler A."/>
            <person name="Barry K."/>
            <person name="LaButti K."/>
            <person name="Morin E."/>
            <person name="Salamov A."/>
            <person name="Lipzen A."/>
            <person name="Mereny Z."/>
            <person name="Hegedus B."/>
            <person name="Baldrian P."/>
            <person name="Stursova M."/>
            <person name="Weitz H."/>
            <person name="Taylor A."/>
            <person name="Grigoriev I.V."/>
            <person name="Nagy L.G."/>
            <person name="Martin F."/>
            <person name="Kauserud H."/>
        </authorList>
    </citation>
    <scope>NUCLEOTIDE SEQUENCE</scope>
    <source>
        <strain evidence="2">9144</strain>
    </source>
</reference>
<feature type="region of interest" description="Disordered" evidence="1">
    <location>
        <begin position="139"/>
        <end position="171"/>
    </location>
</feature>
<evidence type="ECO:0000256" key="1">
    <source>
        <dbReference type="SAM" id="MobiDB-lite"/>
    </source>
</evidence>
<feature type="region of interest" description="Disordered" evidence="1">
    <location>
        <begin position="194"/>
        <end position="256"/>
    </location>
</feature>
<protein>
    <submittedName>
        <fullName evidence="2">Uncharacterized protein</fullName>
    </submittedName>
</protein>
<name>A0AAD6USK6_9AGAR</name>
<dbReference type="EMBL" id="JARJCW010000133">
    <property type="protein sequence ID" value="KAJ7191423.1"/>
    <property type="molecule type" value="Genomic_DNA"/>
</dbReference>
<feature type="compositionally biased region" description="Polar residues" evidence="1">
    <location>
        <begin position="235"/>
        <end position="245"/>
    </location>
</feature>
<feature type="compositionally biased region" description="Basic and acidic residues" evidence="1">
    <location>
        <begin position="32"/>
        <end position="47"/>
    </location>
</feature>
<dbReference type="Proteomes" id="UP001219525">
    <property type="component" value="Unassembled WGS sequence"/>
</dbReference>
<accession>A0AAD6USK6</accession>
<feature type="region of interest" description="Disordered" evidence="1">
    <location>
        <begin position="26"/>
        <end position="47"/>
    </location>
</feature>
<sequence>MAVRPLNDVQTYSLASEMATMASVGFGKRRKGDRDIGITREPRGLERNGMDGFRVEATWPCDALENLGECSAPRHRYKYGQLRVGSEHSGQQERRGARYFGSLITPQARSARSHHQRSVKAPRGWGSPIEFAARKRGAPNGAFLHVPARRSEPPPSPIPTRRMEPPPPRWDGTGSWCRFRIRWVITAFSRSAGPRERSTGRAITRRARATRSSTHELPAAESGARCPGPSCHAVQASSHWGTNEGSEPGRVQRHGPQFTDHDLIKEVPGAQMHQGNEQSPLTLPWYEIVIPILLGVHYA</sequence>
<organism evidence="2 3">
    <name type="scientific">Mycena pura</name>
    <dbReference type="NCBI Taxonomy" id="153505"/>
    <lineage>
        <taxon>Eukaryota</taxon>
        <taxon>Fungi</taxon>
        <taxon>Dikarya</taxon>
        <taxon>Basidiomycota</taxon>
        <taxon>Agaricomycotina</taxon>
        <taxon>Agaricomycetes</taxon>
        <taxon>Agaricomycetidae</taxon>
        <taxon>Agaricales</taxon>
        <taxon>Marasmiineae</taxon>
        <taxon>Mycenaceae</taxon>
        <taxon>Mycena</taxon>
    </lineage>
</organism>